<evidence type="ECO:0000256" key="4">
    <source>
        <dbReference type="ARBA" id="ARBA00022840"/>
    </source>
</evidence>
<sequence length="392" mass="43144">MLNITPSKSPLPVLFSLSTSYAVKGSVFMVCDSISYDENLIVLQAFNRAGGKAGNKSAEAALTANVAAIVFGDGSNSRLYPLTKRRSEAALPIAGNYRLIDAVVSNCINSNIKKIYALTQFNSASLNSHLSRAYSSAGIRHEALVDVIAAYQGPEGKGWFQGTADAIRRCLWVLEEYPIVDFLVLPGYHLYKMDFQELLEVHYNNKADITVAVLSKTRNDDRELGTFQLNSENQVIAFKDNPENRVYAHKFSGYWEDMRSIEAYYQANMESTKNTKKAYSSLYDKDSPLYTLPRHLPPTQITDAAITDSVIGDGCFLNSGRAEEDVHIPIGIGEGSQIRKAIIDKNVKIGKNVKILNKENIQECNNEAKGYIITGGIVVILKGAIIPDGSIL</sequence>
<feature type="domain" description="Nucleotidyl transferase" evidence="5">
    <location>
        <begin position="68"/>
        <end position="245"/>
    </location>
</feature>
<dbReference type="EMBL" id="JAVYJV010000017">
    <property type="protein sequence ID" value="KAK4349355.1"/>
    <property type="molecule type" value="Genomic_DNA"/>
</dbReference>
<name>A0AAE1RBZ5_9SOLA</name>
<dbReference type="Pfam" id="PF00483">
    <property type="entry name" value="NTP_transferase"/>
    <property type="match status" value="1"/>
</dbReference>
<keyword evidence="3" id="KW-0547">Nucleotide-binding</keyword>
<evidence type="ECO:0000259" key="5">
    <source>
        <dbReference type="Pfam" id="PF00483"/>
    </source>
</evidence>
<dbReference type="PANTHER" id="PTHR43523">
    <property type="entry name" value="GLUCOSE-1-PHOSPHATE ADENYLYLTRANSFERASE-RELATED"/>
    <property type="match status" value="1"/>
</dbReference>
<evidence type="ECO:0000313" key="6">
    <source>
        <dbReference type="EMBL" id="KAK4349355.1"/>
    </source>
</evidence>
<dbReference type="Pfam" id="PF25247">
    <property type="entry name" value="LbH_GLGC"/>
    <property type="match status" value="1"/>
</dbReference>
<proteinExistence type="inferred from homology"/>
<dbReference type="SUPFAM" id="SSF51161">
    <property type="entry name" value="Trimeric LpxA-like enzymes"/>
    <property type="match status" value="1"/>
</dbReference>
<dbReference type="GO" id="GO:0005978">
    <property type="term" value="P:glycogen biosynthetic process"/>
    <property type="evidence" value="ECO:0007669"/>
    <property type="project" value="InterPro"/>
</dbReference>
<evidence type="ECO:0000256" key="1">
    <source>
        <dbReference type="ARBA" id="ARBA00010443"/>
    </source>
</evidence>
<dbReference type="GO" id="GO:0008878">
    <property type="term" value="F:glucose-1-phosphate adenylyltransferase activity"/>
    <property type="evidence" value="ECO:0007669"/>
    <property type="project" value="InterPro"/>
</dbReference>
<dbReference type="CDD" id="cd02508">
    <property type="entry name" value="ADP_Glucose_PP"/>
    <property type="match status" value="1"/>
</dbReference>
<evidence type="ECO:0000256" key="3">
    <source>
        <dbReference type="ARBA" id="ARBA00022741"/>
    </source>
</evidence>
<evidence type="ECO:0000256" key="2">
    <source>
        <dbReference type="ARBA" id="ARBA00011680"/>
    </source>
</evidence>
<dbReference type="Gene3D" id="2.160.10.10">
    <property type="entry name" value="Hexapeptide repeat proteins"/>
    <property type="match status" value="1"/>
</dbReference>
<dbReference type="Proteomes" id="UP001291623">
    <property type="component" value="Unassembled WGS sequence"/>
</dbReference>
<dbReference type="Gene3D" id="3.90.550.10">
    <property type="entry name" value="Spore Coat Polysaccharide Biosynthesis Protein SpsA, Chain A"/>
    <property type="match status" value="2"/>
</dbReference>
<comment type="similarity">
    <text evidence="1">Belongs to the bacterial/plant glucose-1-phosphate adenylyltransferase family.</text>
</comment>
<evidence type="ECO:0000313" key="7">
    <source>
        <dbReference type="Proteomes" id="UP001291623"/>
    </source>
</evidence>
<keyword evidence="4" id="KW-0067">ATP-binding</keyword>
<accession>A0AAE1RBZ5</accession>
<reference evidence="6" key="1">
    <citation type="submission" date="2023-12" db="EMBL/GenBank/DDBJ databases">
        <title>Genome assembly of Anisodus tanguticus.</title>
        <authorList>
            <person name="Wang Y.-J."/>
        </authorList>
    </citation>
    <scope>NUCLEOTIDE SEQUENCE</scope>
    <source>
        <strain evidence="6">KB-2021</strain>
        <tissue evidence="6">Leaf</tissue>
    </source>
</reference>
<dbReference type="InterPro" id="IPR011004">
    <property type="entry name" value="Trimer_LpxA-like_sf"/>
</dbReference>
<dbReference type="SUPFAM" id="SSF53448">
    <property type="entry name" value="Nucleotide-diphospho-sugar transferases"/>
    <property type="match status" value="1"/>
</dbReference>
<keyword evidence="7" id="KW-1185">Reference proteome</keyword>
<comment type="subunit">
    <text evidence="2">Heterotetramer.</text>
</comment>
<dbReference type="InterPro" id="IPR011831">
    <property type="entry name" value="ADP-Glc_PPase"/>
</dbReference>
<dbReference type="PROSITE" id="PS00809">
    <property type="entry name" value="ADP_GLC_PYROPHOSPH_2"/>
    <property type="match status" value="1"/>
</dbReference>
<dbReference type="AlphaFoldDB" id="A0AAE1RBZ5"/>
<gene>
    <name evidence="6" type="ORF">RND71_032110</name>
</gene>
<dbReference type="InterPro" id="IPR005835">
    <property type="entry name" value="NTP_transferase_dom"/>
</dbReference>
<dbReference type="InterPro" id="IPR005836">
    <property type="entry name" value="ADP_Glu_pyroP_CS"/>
</dbReference>
<dbReference type="InterPro" id="IPR029044">
    <property type="entry name" value="Nucleotide-diphossugar_trans"/>
</dbReference>
<organism evidence="6 7">
    <name type="scientific">Anisodus tanguticus</name>
    <dbReference type="NCBI Taxonomy" id="243964"/>
    <lineage>
        <taxon>Eukaryota</taxon>
        <taxon>Viridiplantae</taxon>
        <taxon>Streptophyta</taxon>
        <taxon>Embryophyta</taxon>
        <taxon>Tracheophyta</taxon>
        <taxon>Spermatophyta</taxon>
        <taxon>Magnoliopsida</taxon>
        <taxon>eudicotyledons</taxon>
        <taxon>Gunneridae</taxon>
        <taxon>Pentapetalae</taxon>
        <taxon>asterids</taxon>
        <taxon>lamiids</taxon>
        <taxon>Solanales</taxon>
        <taxon>Solanaceae</taxon>
        <taxon>Solanoideae</taxon>
        <taxon>Hyoscyameae</taxon>
        <taxon>Anisodus</taxon>
    </lineage>
</organism>
<protein>
    <recommendedName>
        <fullName evidence="5">Nucleotidyl transferase domain-containing protein</fullName>
    </recommendedName>
</protein>
<comment type="caution">
    <text evidence="6">The sequence shown here is derived from an EMBL/GenBank/DDBJ whole genome shotgun (WGS) entry which is preliminary data.</text>
</comment>
<dbReference type="GO" id="GO:0005524">
    <property type="term" value="F:ATP binding"/>
    <property type="evidence" value="ECO:0007669"/>
    <property type="project" value="UniProtKB-KW"/>
</dbReference>
<dbReference type="PANTHER" id="PTHR43523:SF17">
    <property type="entry name" value="INACTIVE GLUCOSE-1-PHOSPHATE ADENYLYLTRANSFERASE SMALL SUBUNIT 2, CHLOROPLASTIC"/>
    <property type="match status" value="1"/>
</dbReference>